<dbReference type="HOGENOM" id="CLU_127577_0_0_4"/>
<dbReference type="OrthoDB" id="1494517at2"/>
<dbReference type="eggNOG" id="COG2329">
    <property type="taxonomic scope" value="Bacteria"/>
</dbReference>
<dbReference type="Proteomes" id="UP000000329">
    <property type="component" value="Chromosome"/>
</dbReference>
<dbReference type="InterPro" id="IPR007138">
    <property type="entry name" value="ABM_dom"/>
</dbReference>
<name>D8IW49_HERSS</name>
<sequence length="114" mass="12883">MRPLDANFPIGKQLNGNESPVVLVNIFTVDTKDIDAFKKAWKADADWMRKQPGFISTQLHKGAGDSSVFMNYAVWESTRHFRDAFTHPQFRDKPNLYPASAVASPHLFTLVGME</sequence>
<dbReference type="EMBL" id="CP002039">
    <property type="protein sequence ID" value="ADJ61847.1"/>
    <property type="molecule type" value="Genomic_DNA"/>
</dbReference>
<reference evidence="2 3" key="1">
    <citation type="submission" date="2010-04" db="EMBL/GenBank/DDBJ databases">
        <title>The genome of Herbaspirillum seropedicae SmR1, an endophytic, nitrogen-fixing, plant-growth promoting beta-Proteobacteria.</title>
        <authorList>
            <person name="Pedrosa F.O."/>
            <person name="Monteiro R.A."/>
            <person name="Wassem R."/>
            <person name="Cruz L.M."/>
            <person name="Ayub R.A."/>
            <person name="Colauto N.B."/>
            <person name="Fernandez M.A."/>
            <person name="Fungaro M.H.P."/>
            <person name="Grisard E.C."/>
            <person name="Hungria M."/>
            <person name="Madeira H.M.F."/>
            <person name="Nodari R.O."/>
            <person name="Osaku C.A."/>
            <person name="Petzl-Erler M.L."/>
            <person name="Terenzi H."/>
            <person name="Vieira L.G.E."/>
            <person name="Almeida M.I.M."/>
            <person name="Alves L.R."/>
            <person name="Arantes O.M.N."/>
            <person name="Balsanelli E."/>
            <person name="Barcellos F.G."/>
            <person name="Baura V.A."/>
            <person name="Binde D.R."/>
            <person name="Campo R.J."/>
            <person name="Chubatsu L.S."/>
            <person name="Chueire L.M.O."/>
            <person name="Ciferri R.R."/>
            <person name="Correa L.C."/>
            <person name="da Conceicao Silva J.L."/>
            <person name="Dabul A.N.G."/>
            <person name="Dambros B.P."/>
            <person name="Faoro H."/>
            <person name="Favetti A."/>
            <person name="Friedermann G."/>
            <person name="Furlaneto M.C."/>
            <person name="Gasques L.S."/>
            <person name="Gimenes C.C.T."/>
            <person name="Gioppo N.M.R."/>
            <person name="Glienke-Blanco C."/>
            <person name="Godoy L.P."/>
            <person name="Guerra M.P."/>
            <person name="Karp S."/>
            <person name="Kava-Cordeiro V."/>
            <person name="Margarido V.P."/>
            <person name="Mathioni S.M."/>
            <person name="Menck-Soares M.A."/>
            <person name="Murace N.K."/>
            <person name="Nicolas M.F."/>
            <person name="Oliveira C.E.C."/>
            <person name="Pagnan N.A.B."/>
            <person name="Pamphile J.A."/>
            <person name="Patussi E.V."/>
            <person name="Pereira L.F.P."/>
            <person name="Pereira-Ferrari L."/>
            <person name="Pinto F.G.S."/>
            <person name="Precoma C."/>
            <person name="Prioli A.J."/>
            <person name="Prioli S.M.A.P."/>
            <person name="Raittz R.T."/>
            <person name="Ramos H.J.O."/>
            <person name="Ribeiro E.M.S.F."/>
            <person name="Rigo L.U."/>
            <person name="Rocha C.L.M.S.C."/>
            <person name="Rocha S.N."/>
            <person name="Santos K."/>
            <person name="Satori D."/>
            <person name="Silva A.G."/>
            <person name="Simao R.C.G."/>
            <person name="Soares M.A.M."/>
            <person name="Souza E.M."/>
            <person name="Steffens M.B.R."/>
            <person name="Steindel M."/>
            <person name="Tadra-Sfeir M.Z."/>
            <person name="Takahashi E.K."/>
            <person name="Torres R.A."/>
            <person name="Valle J.S."/>
            <person name="Vernal J.I."/>
            <person name="Vilas-Boas L.A."/>
            <person name="Watanabe M.A.E."/>
            <person name="Weiss V.A."/>
            <person name="Yates M.A."/>
            <person name="Souza E.M."/>
        </authorList>
    </citation>
    <scope>NUCLEOTIDE SEQUENCE [LARGE SCALE GENOMIC DNA]</scope>
    <source>
        <strain evidence="2 3">SmR1</strain>
    </source>
</reference>
<keyword evidence="2" id="KW-0812">Transmembrane</keyword>
<dbReference type="GeneID" id="29389935"/>
<dbReference type="InterPro" id="IPR011008">
    <property type="entry name" value="Dimeric_a/b-barrel"/>
</dbReference>
<proteinExistence type="predicted"/>
<dbReference type="SUPFAM" id="SSF54909">
    <property type="entry name" value="Dimeric alpha+beta barrel"/>
    <property type="match status" value="1"/>
</dbReference>
<dbReference type="Gene3D" id="3.30.70.100">
    <property type="match status" value="1"/>
</dbReference>
<organism evidence="2 3">
    <name type="scientific">Herbaspirillum seropedicae (strain SmR1)</name>
    <dbReference type="NCBI Taxonomy" id="757424"/>
    <lineage>
        <taxon>Bacteria</taxon>
        <taxon>Pseudomonadati</taxon>
        <taxon>Pseudomonadota</taxon>
        <taxon>Betaproteobacteria</taxon>
        <taxon>Burkholderiales</taxon>
        <taxon>Oxalobacteraceae</taxon>
        <taxon>Herbaspirillum</taxon>
    </lineage>
</organism>
<dbReference type="AlphaFoldDB" id="D8IW49"/>
<evidence type="ECO:0000313" key="3">
    <source>
        <dbReference type="Proteomes" id="UP000000329"/>
    </source>
</evidence>
<dbReference type="Pfam" id="PF03992">
    <property type="entry name" value="ABM"/>
    <property type="match status" value="1"/>
</dbReference>
<protein>
    <submittedName>
        <fullName evidence="2">Transmembrane protein</fullName>
    </submittedName>
</protein>
<feature type="domain" description="ABM" evidence="1">
    <location>
        <begin position="21"/>
        <end position="111"/>
    </location>
</feature>
<evidence type="ECO:0000259" key="1">
    <source>
        <dbReference type="PROSITE" id="PS51725"/>
    </source>
</evidence>
<gene>
    <name evidence="2" type="ordered locus">Hsero_0321</name>
</gene>
<accession>D8IW49</accession>
<evidence type="ECO:0000313" key="2">
    <source>
        <dbReference type="EMBL" id="ADJ61847.1"/>
    </source>
</evidence>
<keyword evidence="2" id="KW-0472">Membrane</keyword>
<dbReference type="STRING" id="757424.Hsero_0321"/>
<dbReference type="KEGG" id="hse:Hsero_0321"/>
<keyword evidence="3" id="KW-1185">Reference proteome</keyword>
<dbReference type="PROSITE" id="PS51725">
    <property type="entry name" value="ABM"/>
    <property type="match status" value="1"/>
</dbReference>
<dbReference type="RefSeq" id="WP_013232369.1">
    <property type="nucleotide sequence ID" value="NC_014323.1"/>
</dbReference>